<dbReference type="PROSITE" id="PS01159">
    <property type="entry name" value="WW_DOMAIN_1"/>
    <property type="match status" value="1"/>
</dbReference>
<dbReference type="SUPFAM" id="SSF53335">
    <property type="entry name" value="S-adenosyl-L-methionine-dependent methyltransferases"/>
    <property type="match status" value="1"/>
</dbReference>
<dbReference type="PANTHER" id="PTHR14741:SF32">
    <property type="entry name" value="TRIMETHYLGUANOSINE SYNTHASE"/>
    <property type="match status" value="1"/>
</dbReference>
<comment type="similarity">
    <text evidence="2">Belongs to the methyltransferase superfamily. Trimethylguanosine synthase family.</text>
</comment>
<dbReference type="AlphaFoldDB" id="A0A1U8APT7"/>
<comment type="catalytic activity">
    <reaction evidence="5">
        <text>a 5'-end (N(2),N(7)-dimethyl 5'-triphosphoguanosine)-ribonucleoside in snRNA + S-adenosyl-L-methionine = a 5'-end (N(2),N(2),N(7)-trimethyl 5'-triphosphoguanosine)-ribonucleoside in snRNA + S-adenosyl-L-homocysteine + H(+)</text>
        <dbReference type="Rhea" id="RHEA:78479"/>
        <dbReference type="Rhea" id="RHEA-COMP:19087"/>
        <dbReference type="Rhea" id="RHEA-COMP:19089"/>
        <dbReference type="ChEBI" id="CHEBI:15378"/>
        <dbReference type="ChEBI" id="CHEBI:57856"/>
        <dbReference type="ChEBI" id="CHEBI:59789"/>
        <dbReference type="ChEBI" id="CHEBI:167623"/>
        <dbReference type="ChEBI" id="CHEBI:172880"/>
    </reaction>
    <physiologicalReaction direction="left-to-right" evidence="5">
        <dbReference type="Rhea" id="RHEA:78480"/>
    </physiologicalReaction>
</comment>
<reference evidence="11" key="1">
    <citation type="submission" date="2025-08" db="UniProtKB">
        <authorList>
            <consortium name="RefSeq"/>
        </authorList>
    </citation>
    <scope>IDENTIFICATION</scope>
</reference>
<dbReference type="OrthoDB" id="194443at2759"/>
<dbReference type="InterPro" id="IPR019012">
    <property type="entry name" value="RNA_cap_Gua-N2-MeTrfase"/>
</dbReference>
<evidence type="ECO:0000259" key="9">
    <source>
        <dbReference type="PROSITE" id="PS50020"/>
    </source>
</evidence>
<gene>
    <name evidence="11" type="primary">LOC104606219</name>
</gene>
<comment type="catalytic activity">
    <reaction evidence="3">
        <text>a 5'-end (N(2),N(7)-dimethyl 5'-triphosphoguanosine)-ribonucleoside in snoRNA + S-adenosyl-L-methionine = a 5'-end (N(2),N(2),N(7)-trimethyl 5'-triphosphoguanosine)-ribonucleoside in snoRNA + S-adenosyl-L-homocysteine + H(+)</text>
        <dbReference type="Rhea" id="RHEA:78507"/>
        <dbReference type="Rhea" id="RHEA-COMP:19088"/>
        <dbReference type="Rhea" id="RHEA-COMP:19090"/>
        <dbReference type="ChEBI" id="CHEBI:15378"/>
        <dbReference type="ChEBI" id="CHEBI:57856"/>
        <dbReference type="ChEBI" id="CHEBI:59789"/>
        <dbReference type="ChEBI" id="CHEBI:167623"/>
        <dbReference type="ChEBI" id="CHEBI:172880"/>
    </reaction>
    <physiologicalReaction direction="left-to-right" evidence="3">
        <dbReference type="Rhea" id="RHEA:78508"/>
    </physiologicalReaction>
</comment>
<dbReference type="FunFam" id="3.40.50.150:FF:000305">
    <property type="entry name" value="S-adenosyl-L-methionine-dependent methyltransferase superfamily protein"/>
    <property type="match status" value="1"/>
</dbReference>
<dbReference type="CDD" id="cd00201">
    <property type="entry name" value="WW"/>
    <property type="match status" value="1"/>
</dbReference>
<dbReference type="eggNOG" id="KOG2730">
    <property type="taxonomic scope" value="Eukaryota"/>
</dbReference>
<evidence type="ECO:0000256" key="1">
    <source>
        <dbReference type="ARBA" id="ARBA00018517"/>
    </source>
</evidence>
<evidence type="ECO:0000313" key="10">
    <source>
        <dbReference type="Proteomes" id="UP000189703"/>
    </source>
</evidence>
<dbReference type="InterPro" id="IPR001202">
    <property type="entry name" value="WW_dom"/>
</dbReference>
<feature type="domain" description="WW" evidence="9">
    <location>
        <begin position="318"/>
        <end position="346"/>
    </location>
</feature>
<dbReference type="InterPro" id="IPR029063">
    <property type="entry name" value="SAM-dependent_MTases_sf"/>
</dbReference>
<dbReference type="InParanoid" id="A0A1U8APT7"/>
<evidence type="ECO:0000256" key="3">
    <source>
        <dbReference type="ARBA" id="ARBA00047418"/>
    </source>
</evidence>
<dbReference type="PANTHER" id="PTHR14741">
    <property type="entry name" value="S-ADENOSYLMETHIONINE-DEPENDENT METHYLTRANSFERASE RELATED"/>
    <property type="match status" value="1"/>
</dbReference>
<dbReference type="GeneID" id="104606219"/>
<dbReference type="Pfam" id="PF09445">
    <property type="entry name" value="Methyltransf_15"/>
    <property type="match status" value="1"/>
</dbReference>
<proteinExistence type="inferred from homology"/>
<dbReference type="STRING" id="4432.A0A1U8APT7"/>
<name>A0A1U8APT7_NELNU</name>
<organism evidence="10 11">
    <name type="scientific">Nelumbo nucifera</name>
    <name type="common">Sacred lotus</name>
    <dbReference type="NCBI Taxonomy" id="4432"/>
    <lineage>
        <taxon>Eukaryota</taxon>
        <taxon>Viridiplantae</taxon>
        <taxon>Streptophyta</taxon>
        <taxon>Embryophyta</taxon>
        <taxon>Tracheophyta</taxon>
        <taxon>Spermatophyta</taxon>
        <taxon>Magnoliopsida</taxon>
        <taxon>Proteales</taxon>
        <taxon>Nelumbonaceae</taxon>
        <taxon>Nelumbo</taxon>
    </lineage>
</organism>
<dbReference type="CDD" id="cd02440">
    <property type="entry name" value="AdoMet_MTases"/>
    <property type="match status" value="1"/>
</dbReference>
<dbReference type="PROSITE" id="PS50020">
    <property type="entry name" value="WW_DOMAIN_2"/>
    <property type="match status" value="1"/>
</dbReference>
<dbReference type="GO" id="GO:0036261">
    <property type="term" value="P:7-methylguanosine cap hypermethylation"/>
    <property type="evidence" value="ECO:0000318"/>
    <property type="project" value="GO_Central"/>
</dbReference>
<dbReference type="FunCoup" id="A0A1U8APT7">
    <property type="interactions" value="1140"/>
</dbReference>
<evidence type="ECO:0000256" key="7">
    <source>
        <dbReference type="ARBA" id="ARBA00049790"/>
    </source>
</evidence>
<evidence type="ECO:0000256" key="6">
    <source>
        <dbReference type="ARBA" id="ARBA00049075"/>
    </source>
</evidence>
<evidence type="ECO:0000256" key="5">
    <source>
        <dbReference type="ARBA" id="ARBA00048763"/>
    </source>
</evidence>
<sequence length="765" mass="84530">MEAEAEVEAPAIRALGFLFKLTEVFLWTDDAPIDETEVSASFVRQGNLAETAFSSCQGACSSEVESTVNDYTPSEDMELIRQMNDLGLPVSFGTNKEKRATIPKGKRKSARMKPLSGHNKNERELEVSRKSEVLAVSTVALHDNTNITLCGTRLDQSETSYYDIAEGIDEHHYPSGDSSSLTAIISSSIAQEQTSGELSGETANLAMDSDTISSSIVPKYDSKVGVHSVTLNTEASPENVPQNTAFELDEEMDKRPAECKNSEGSFMAYYDREGGNLCVDIRAEQVLISEPAVSSDPSSDMFDHVKLSCKSFGNLEDWTVIWDSFYMRNYFYNNKTHESTWYPPPGMEHLAFSDSASTEMTVNTAEGEVGPLFSCDHIKTSTLCGSEDKTDLLEKVENEDKLSSHPLCEVSYELEPAAGDFVSSMSPPTVSCSSGHLDELVGLASCFETNGNFAKVPVSSSSDPQNHIYSLTTDLTKAVSEEACTSNTQVVHVTSATVELDSQHNPVIAKRKKKVRRSRSQRKILSDNNEGTTEECPADVIKYWCQRYVLFSKFDDGVKMDKEGWFSVTPELIARHHASRCGNGVIVDCFTGVGGNAIQFAKRSNHVIAIDIDPQKIDCAQHNAAIYGVDGGIDFILGDYFQLAPKLKADTVFLSPPWGGPDYARVQTYDIKTMLKPCDGHFLFNTARRIASRVVMFLPRNVDLNQLAELSLSAQPPWTLEVEKNFLNGRLKAITAYFSNTQVRESEYFSHSDKFSDNLDGLRYL</sequence>
<comment type="catalytic activity">
    <reaction evidence="6">
        <text>a 5'-end (N(7)-methyl 5'-triphosphoguanosine)-ribonucleoside in snRNA + S-adenosyl-L-methionine = a 5'-end (N(2),N(7)-dimethyl 5'-triphosphoguanosine)-ribonucleoside in snRNA + S-adenosyl-L-homocysteine + H(+)</text>
        <dbReference type="Rhea" id="RHEA:78471"/>
        <dbReference type="Rhea" id="RHEA-COMP:19085"/>
        <dbReference type="Rhea" id="RHEA-COMP:19087"/>
        <dbReference type="ChEBI" id="CHEBI:15378"/>
        <dbReference type="ChEBI" id="CHEBI:57856"/>
        <dbReference type="ChEBI" id="CHEBI:59789"/>
        <dbReference type="ChEBI" id="CHEBI:156461"/>
        <dbReference type="ChEBI" id="CHEBI:172880"/>
    </reaction>
    <physiologicalReaction direction="left-to-right" evidence="6">
        <dbReference type="Rhea" id="RHEA:78472"/>
    </physiologicalReaction>
</comment>
<accession>A0A1U8APT7</accession>
<dbReference type="OMA" id="GYFLFNT"/>
<keyword evidence="10" id="KW-1185">Reference proteome</keyword>
<comment type="catalytic activity">
    <reaction evidence="4">
        <text>a 5'-end (N(7)-methyl 5'-triphosphoguanosine)-ribonucleoside in snoRNA + S-adenosyl-L-methionine = a 5'-end (N(2),N(7)-dimethyl 5'-triphosphoguanosine)-ribonucleoside in snoRNA + S-adenosyl-L-homocysteine + H(+)</text>
        <dbReference type="Rhea" id="RHEA:78475"/>
        <dbReference type="Rhea" id="RHEA-COMP:19086"/>
        <dbReference type="Rhea" id="RHEA-COMP:19088"/>
        <dbReference type="ChEBI" id="CHEBI:15378"/>
        <dbReference type="ChEBI" id="CHEBI:57856"/>
        <dbReference type="ChEBI" id="CHEBI:59789"/>
        <dbReference type="ChEBI" id="CHEBI:156461"/>
        <dbReference type="ChEBI" id="CHEBI:172880"/>
    </reaction>
    <physiologicalReaction direction="left-to-right" evidence="4">
        <dbReference type="Rhea" id="RHEA:78476"/>
    </physiologicalReaction>
</comment>
<feature type="compositionally biased region" description="Basic and acidic residues" evidence="8">
    <location>
        <begin position="119"/>
        <end position="128"/>
    </location>
</feature>
<dbReference type="GO" id="GO:0005634">
    <property type="term" value="C:nucleus"/>
    <property type="evidence" value="ECO:0000318"/>
    <property type="project" value="GO_Central"/>
</dbReference>
<protein>
    <recommendedName>
        <fullName evidence="1">Trimethylguanosine synthase</fullName>
    </recommendedName>
    <alternativeName>
        <fullName evidence="7">Cap-specific guanine-N(2) methyltransferase</fullName>
    </alternativeName>
</protein>
<evidence type="ECO:0000256" key="4">
    <source>
        <dbReference type="ARBA" id="ARBA00048740"/>
    </source>
</evidence>
<dbReference type="Gene3D" id="3.40.50.150">
    <property type="entry name" value="Vaccinia Virus protein VP39"/>
    <property type="match status" value="1"/>
</dbReference>
<dbReference type="KEGG" id="nnu:104606219"/>
<dbReference type="Proteomes" id="UP000189703">
    <property type="component" value="Unplaced"/>
</dbReference>
<dbReference type="RefSeq" id="XP_010269624.1">
    <property type="nucleotide sequence ID" value="XM_010271322.2"/>
</dbReference>
<evidence type="ECO:0000256" key="2">
    <source>
        <dbReference type="ARBA" id="ARBA00025783"/>
    </source>
</evidence>
<dbReference type="Gene3D" id="2.20.70.10">
    <property type="match status" value="1"/>
</dbReference>
<feature type="region of interest" description="Disordered" evidence="8">
    <location>
        <begin position="100"/>
        <end position="128"/>
    </location>
</feature>
<evidence type="ECO:0000256" key="8">
    <source>
        <dbReference type="SAM" id="MobiDB-lite"/>
    </source>
</evidence>
<dbReference type="GO" id="GO:0071164">
    <property type="term" value="F:RNA cap trimethylguanosine synthase activity"/>
    <property type="evidence" value="ECO:0000318"/>
    <property type="project" value="GO_Central"/>
</dbReference>
<evidence type="ECO:0000313" key="11">
    <source>
        <dbReference type="RefSeq" id="XP_010269624.1"/>
    </source>
</evidence>